<dbReference type="InterPro" id="IPR022310">
    <property type="entry name" value="NAD/GMP_synthase"/>
</dbReference>
<dbReference type="UniPathway" id="UPA00253">
    <property type="reaction ID" value="UER00333"/>
</dbReference>
<proteinExistence type="inferred from homology"/>
<dbReference type="PANTHER" id="PTHR23090">
    <property type="entry name" value="NH 3 /GLUTAMINE-DEPENDENT NAD + SYNTHETASE"/>
    <property type="match status" value="1"/>
</dbReference>
<keyword evidence="4 6" id="KW-0067">ATP-binding</keyword>
<dbReference type="GO" id="GO:0005524">
    <property type="term" value="F:ATP binding"/>
    <property type="evidence" value="ECO:0007669"/>
    <property type="project" value="UniProtKB-KW"/>
</dbReference>
<dbReference type="InterPro" id="IPR014729">
    <property type="entry name" value="Rossmann-like_a/b/a_fold"/>
</dbReference>
<evidence type="ECO:0000256" key="7">
    <source>
        <dbReference type="RuleBase" id="RU003812"/>
    </source>
</evidence>
<feature type="domain" description="NAD/GMP synthase" evidence="8">
    <location>
        <begin position="256"/>
        <end position="328"/>
    </location>
</feature>
<protein>
    <recommendedName>
        <fullName evidence="7">NH(3)-dependent NAD(+) synthetase</fullName>
        <ecNumber evidence="7">6.3.1.5</ecNumber>
    </recommendedName>
</protein>
<dbReference type="Proteomes" id="UP000236488">
    <property type="component" value="Unassembled WGS sequence"/>
</dbReference>
<evidence type="ECO:0000256" key="4">
    <source>
        <dbReference type="ARBA" id="ARBA00022840"/>
    </source>
</evidence>
<dbReference type="NCBIfam" id="TIGR00552">
    <property type="entry name" value="nadE"/>
    <property type="match status" value="1"/>
</dbReference>
<dbReference type="GO" id="GO:0004359">
    <property type="term" value="F:glutaminase activity"/>
    <property type="evidence" value="ECO:0007669"/>
    <property type="project" value="InterPro"/>
</dbReference>
<evidence type="ECO:0000256" key="5">
    <source>
        <dbReference type="ARBA" id="ARBA00023027"/>
    </source>
</evidence>
<evidence type="ECO:0000256" key="3">
    <source>
        <dbReference type="ARBA" id="ARBA00022741"/>
    </source>
</evidence>
<evidence type="ECO:0000256" key="6">
    <source>
        <dbReference type="RuleBase" id="RU003811"/>
    </source>
</evidence>
<dbReference type="CDD" id="cd00553">
    <property type="entry name" value="NAD_synthase"/>
    <property type="match status" value="1"/>
</dbReference>
<evidence type="ECO:0000313" key="10">
    <source>
        <dbReference type="Proteomes" id="UP000236488"/>
    </source>
</evidence>
<gene>
    <name evidence="9" type="primary">nadE</name>
    <name evidence="9" type="ORF">C2L80_12610</name>
</gene>
<keyword evidence="3 6" id="KW-0547">Nucleotide-binding</keyword>
<comment type="pathway">
    <text evidence="1">Cofactor biosynthesis; NAD(+) biosynthesis.</text>
</comment>
<accession>A0A2K2U1Y7</accession>
<keyword evidence="2 6" id="KW-0436">Ligase</keyword>
<dbReference type="GO" id="GO:0003952">
    <property type="term" value="F:NAD+ synthase (glutamine-hydrolyzing) activity"/>
    <property type="evidence" value="ECO:0007669"/>
    <property type="project" value="InterPro"/>
</dbReference>
<feature type="domain" description="NAD/GMP synthase" evidence="8">
    <location>
        <begin position="38"/>
        <end position="209"/>
    </location>
</feature>
<comment type="catalytic activity">
    <reaction evidence="7">
        <text>deamido-NAD(+) + NH4(+) + ATP = AMP + diphosphate + NAD(+) + H(+)</text>
        <dbReference type="Rhea" id="RHEA:21188"/>
        <dbReference type="ChEBI" id="CHEBI:15378"/>
        <dbReference type="ChEBI" id="CHEBI:28938"/>
        <dbReference type="ChEBI" id="CHEBI:30616"/>
        <dbReference type="ChEBI" id="CHEBI:33019"/>
        <dbReference type="ChEBI" id="CHEBI:57540"/>
        <dbReference type="ChEBI" id="CHEBI:58437"/>
        <dbReference type="ChEBI" id="CHEBI:456215"/>
        <dbReference type="EC" id="6.3.1.5"/>
    </reaction>
</comment>
<keyword evidence="5 6" id="KW-0520">NAD</keyword>
<dbReference type="InterPro" id="IPR003694">
    <property type="entry name" value="NAD_synthase"/>
</dbReference>
<evidence type="ECO:0000313" key="9">
    <source>
        <dbReference type="EMBL" id="PNV64311.1"/>
    </source>
</evidence>
<dbReference type="EMBL" id="PPEL01000117">
    <property type="protein sequence ID" value="PNV64311.1"/>
    <property type="molecule type" value="Genomic_DNA"/>
</dbReference>
<evidence type="ECO:0000256" key="2">
    <source>
        <dbReference type="ARBA" id="ARBA00022598"/>
    </source>
</evidence>
<dbReference type="SUPFAM" id="SSF52402">
    <property type="entry name" value="Adenine nucleotide alpha hydrolases-like"/>
    <property type="match status" value="1"/>
</dbReference>
<organism evidence="9 10">
    <name type="scientific">Rubneribacter badeniensis</name>
    <dbReference type="NCBI Taxonomy" id="2070688"/>
    <lineage>
        <taxon>Bacteria</taxon>
        <taxon>Bacillati</taxon>
        <taxon>Actinomycetota</taxon>
        <taxon>Coriobacteriia</taxon>
        <taxon>Eggerthellales</taxon>
        <taxon>Eggerthellaceae</taxon>
        <taxon>Rubneribacter</taxon>
    </lineage>
</organism>
<comment type="caution">
    <text evidence="9">The sequence shown here is derived from an EMBL/GenBank/DDBJ whole genome shotgun (WGS) entry which is preliminary data.</text>
</comment>
<name>A0A2K2U1Y7_9ACTN</name>
<dbReference type="GO" id="GO:0005737">
    <property type="term" value="C:cytoplasm"/>
    <property type="evidence" value="ECO:0007669"/>
    <property type="project" value="InterPro"/>
</dbReference>
<dbReference type="GO" id="GO:0008795">
    <property type="term" value="F:NAD+ synthase activity"/>
    <property type="evidence" value="ECO:0007669"/>
    <property type="project" value="UniProtKB-EC"/>
</dbReference>
<dbReference type="Gene3D" id="3.40.50.620">
    <property type="entry name" value="HUPs"/>
    <property type="match status" value="2"/>
</dbReference>
<reference evidence="9 10" key="1">
    <citation type="journal article" date="2018" name="Int. J. Syst. Evol. Microbiol.">
        <title>Rubneribacter badeniensis gen. nov., sp. nov. and Enteroscipio rubneri gen. nov., sp. nov., new members of the Eggerthellaceae isolated from human faeces.</title>
        <authorList>
            <person name="Danylec N."/>
            <person name="Gobl A."/>
            <person name="Stoll D.A."/>
            <person name="Hetzer B."/>
            <person name="Kulling S.E."/>
            <person name="Huch M."/>
        </authorList>
    </citation>
    <scope>NUCLEOTIDE SEQUENCE [LARGE SCALE GENOMIC DNA]</scope>
    <source>
        <strain evidence="9 10">ResAG-85</strain>
    </source>
</reference>
<comment type="similarity">
    <text evidence="6">Belongs to the NAD synthetase family.</text>
</comment>
<dbReference type="Pfam" id="PF02540">
    <property type="entry name" value="NAD_synthase"/>
    <property type="match status" value="2"/>
</dbReference>
<sequence>MGSSRLRPSAPSVGAATPLLATRTTCERRVVEAKDQYRACVEALRSFMESAGFSDAVVGLSGGMDSSLAAVMCVDALGADHVHGVLLPGPYSSSHSVEDAEVLARNLGIDAHTVPIVEPFEAFARALAPACGGALEGLAAENTQARCRMVCLMALSNAHGWMLVNTGNKSEAYMGYSTLYGDTAGAFAPLGGLYKTDVYAVARWRNGEEGLLAYAVAASADTGAAMGEGAASNAVDTGLMADAAGAAAARGTVPPIPERVFTKPPSAELAPGQEDEKSLGIDYATLDALLFAHVERGLDAEALVGEGFDAALVERVLSRVAATAFKRALEPPAPDAAFYG</sequence>
<dbReference type="PANTHER" id="PTHR23090:SF9">
    <property type="entry name" value="GLUTAMINE-DEPENDENT NAD(+) SYNTHETASE"/>
    <property type="match status" value="1"/>
</dbReference>
<dbReference type="GO" id="GO:0009435">
    <property type="term" value="P:NAD+ biosynthetic process"/>
    <property type="evidence" value="ECO:0007669"/>
    <property type="project" value="UniProtKB-UniPathway"/>
</dbReference>
<evidence type="ECO:0000259" key="8">
    <source>
        <dbReference type="Pfam" id="PF02540"/>
    </source>
</evidence>
<keyword evidence="10" id="KW-1185">Reference proteome</keyword>
<evidence type="ECO:0000256" key="1">
    <source>
        <dbReference type="ARBA" id="ARBA00004790"/>
    </source>
</evidence>
<dbReference type="AlphaFoldDB" id="A0A2K2U1Y7"/>
<dbReference type="EC" id="6.3.1.5" evidence="7"/>